<sequence>MFKRLADILIAGFCMLLLGAAICFGMGWFLYFLMIDELIKSNIVADASAYWKMIQWMFVILILPPFYMGIYKLFPVSEQQRMVEGAKVLGLSVLYVGDWIGKGILLAVGAVIACKILLVG</sequence>
<evidence type="ECO:0000313" key="2">
    <source>
        <dbReference type="EMBL" id="TXX67503.1"/>
    </source>
</evidence>
<comment type="caution">
    <text evidence="2">The sequence shown here is derived from an EMBL/GenBank/DDBJ whole genome shotgun (WGS) entry which is preliminary data.</text>
</comment>
<evidence type="ECO:0000313" key="3">
    <source>
        <dbReference type="Proteomes" id="UP000323819"/>
    </source>
</evidence>
<dbReference type="EMBL" id="VSIJ01000002">
    <property type="protein sequence ID" value="TXX67503.1"/>
    <property type="molecule type" value="Genomic_DNA"/>
</dbReference>
<name>A0ABD7SRQ6_VIBCL</name>
<feature type="transmembrane region" description="Helical" evidence="1">
    <location>
        <begin position="54"/>
        <end position="74"/>
    </location>
</feature>
<protein>
    <submittedName>
        <fullName evidence="2">Uncharacterized protein</fullName>
    </submittedName>
</protein>
<feature type="transmembrane region" description="Helical" evidence="1">
    <location>
        <begin position="99"/>
        <end position="118"/>
    </location>
</feature>
<dbReference type="Proteomes" id="UP000323819">
    <property type="component" value="Unassembled WGS sequence"/>
</dbReference>
<dbReference type="AlphaFoldDB" id="A0ABD7SRQ6"/>
<evidence type="ECO:0000256" key="1">
    <source>
        <dbReference type="SAM" id="Phobius"/>
    </source>
</evidence>
<reference evidence="2 3" key="1">
    <citation type="submission" date="2019-06" db="EMBL/GenBank/DDBJ databases">
        <title>Vibrio cholerae phylogeny based on whole-genome sequencing reveals genetic diversity and population strucutre.</title>
        <authorList>
            <person name="Zhiqiu Y."/>
            <person name="Bin L."/>
            <person name="Lingyan J."/>
        </authorList>
    </citation>
    <scope>NUCLEOTIDE SEQUENCE [LARGE SCALE GENOMIC DNA]</scope>
    <source>
        <strain evidence="2 3">N2814</strain>
    </source>
</reference>
<dbReference type="RefSeq" id="WP_002047214.1">
    <property type="nucleotide sequence ID" value="NZ_JACYSN010000019.1"/>
</dbReference>
<accession>A0ABD7SRQ6</accession>
<feature type="transmembrane region" description="Helical" evidence="1">
    <location>
        <begin position="6"/>
        <end position="33"/>
    </location>
</feature>
<keyword evidence="1" id="KW-1133">Transmembrane helix</keyword>
<organism evidence="2 3">
    <name type="scientific">Vibrio cholerae</name>
    <dbReference type="NCBI Taxonomy" id="666"/>
    <lineage>
        <taxon>Bacteria</taxon>
        <taxon>Pseudomonadati</taxon>
        <taxon>Pseudomonadota</taxon>
        <taxon>Gammaproteobacteria</taxon>
        <taxon>Vibrionales</taxon>
        <taxon>Vibrionaceae</taxon>
        <taxon>Vibrio</taxon>
    </lineage>
</organism>
<proteinExistence type="predicted"/>
<keyword evidence="1" id="KW-0472">Membrane</keyword>
<keyword evidence="1" id="KW-0812">Transmembrane</keyword>
<gene>
    <name evidence="2" type="ORF">FXF03_00600</name>
</gene>